<evidence type="ECO:0000256" key="4">
    <source>
        <dbReference type="ARBA" id="ARBA00022692"/>
    </source>
</evidence>
<dbReference type="Pfam" id="PF00528">
    <property type="entry name" value="BPD_transp_1"/>
    <property type="match status" value="1"/>
</dbReference>
<proteinExistence type="inferred from homology"/>
<evidence type="ECO:0000313" key="9">
    <source>
        <dbReference type="EMBL" id="HEX70459.1"/>
    </source>
</evidence>
<dbReference type="GO" id="GO:0042918">
    <property type="term" value="P:alkanesulfonate transmembrane transport"/>
    <property type="evidence" value="ECO:0007669"/>
    <property type="project" value="UniProtKB-ARBA"/>
</dbReference>
<dbReference type="GO" id="GO:0010438">
    <property type="term" value="P:cellular response to sulfur starvation"/>
    <property type="evidence" value="ECO:0007669"/>
    <property type="project" value="TreeGrafter"/>
</dbReference>
<comment type="subcellular location">
    <subcellularLocation>
        <location evidence="1 7">Cell membrane</location>
        <topology evidence="1 7">Multi-pass membrane protein</topology>
    </subcellularLocation>
</comment>
<evidence type="ECO:0000256" key="7">
    <source>
        <dbReference type="RuleBase" id="RU363032"/>
    </source>
</evidence>
<evidence type="ECO:0000256" key="3">
    <source>
        <dbReference type="ARBA" id="ARBA00022475"/>
    </source>
</evidence>
<keyword evidence="4 7" id="KW-0812">Transmembrane</keyword>
<dbReference type="PANTHER" id="PTHR30151:SF25">
    <property type="entry name" value="TAURINE TRANSPORT SYSTEM PERMEASE PROTEIN TAUC"/>
    <property type="match status" value="1"/>
</dbReference>
<feature type="transmembrane region" description="Helical" evidence="7">
    <location>
        <begin position="234"/>
        <end position="253"/>
    </location>
</feature>
<feature type="transmembrane region" description="Helical" evidence="7">
    <location>
        <begin position="26"/>
        <end position="43"/>
    </location>
</feature>
<evidence type="ECO:0000256" key="6">
    <source>
        <dbReference type="ARBA" id="ARBA00023136"/>
    </source>
</evidence>
<dbReference type="PANTHER" id="PTHR30151">
    <property type="entry name" value="ALKANE SULFONATE ABC TRANSPORTER-RELATED, MEMBRANE SUBUNIT"/>
    <property type="match status" value="1"/>
</dbReference>
<keyword evidence="2 7" id="KW-0813">Transport</keyword>
<feature type="transmembrane region" description="Helical" evidence="7">
    <location>
        <begin position="207"/>
        <end position="228"/>
    </location>
</feature>
<feature type="transmembrane region" description="Helical" evidence="7">
    <location>
        <begin position="142"/>
        <end position="162"/>
    </location>
</feature>
<dbReference type="PROSITE" id="PS50928">
    <property type="entry name" value="ABC_TM1"/>
    <property type="match status" value="1"/>
</dbReference>
<dbReference type="EMBL" id="DSID01000339">
    <property type="protein sequence ID" value="HEX70459.1"/>
    <property type="molecule type" value="Genomic_DNA"/>
</dbReference>
<accession>A0A7C3AMH5</accession>
<name>A0A7C3AMH5_9BACT</name>
<protein>
    <submittedName>
        <fullName evidence="9">ABC transporter permease</fullName>
    </submittedName>
</protein>
<dbReference type="CDD" id="cd06261">
    <property type="entry name" value="TM_PBP2"/>
    <property type="match status" value="1"/>
</dbReference>
<dbReference type="InterPro" id="IPR035906">
    <property type="entry name" value="MetI-like_sf"/>
</dbReference>
<comment type="caution">
    <text evidence="9">The sequence shown here is derived from an EMBL/GenBank/DDBJ whole genome shotgun (WGS) entry which is preliminary data.</text>
</comment>
<evidence type="ECO:0000256" key="5">
    <source>
        <dbReference type="ARBA" id="ARBA00022989"/>
    </source>
</evidence>
<dbReference type="GO" id="GO:0005886">
    <property type="term" value="C:plasma membrane"/>
    <property type="evidence" value="ECO:0007669"/>
    <property type="project" value="UniProtKB-SubCell"/>
</dbReference>
<gene>
    <name evidence="9" type="ORF">ENP13_04355</name>
</gene>
<keyword evidence="5 7" id="KW-1133">Transmembrane helix</keyword>
<comment type="similarity">
    <text evidence="7">Belongs to the binding-protein-dependent transport system permease family.</text>
</comment>
<feature type="transmembrane region" description="Helical" evidence="7">
    <location>
        <begin position="115"/>
        <end position="135"/>
    </location>
</feature>
<evidence type="ECO:0000256" key="1">
    <source>
        <dbReference type="ARBA" id="ARBA00004651"/>
    </source>
</evidence>
<sequence length="267" mass="28374">MSSSEAALYRSAPRSSGRRRGARTQWLLPLTGLGAGLLAWQLLTLPGSWPLANAFSPASTLAALVRMVGEGVVWPHLEASLVRIFAGLGLAALAGIPLGVWIGRSHAAEVATSGIFQFLRMVSPLSWMPIAVMALGVGDRPVVFLVAIAAVWPILLNTAHGISAVDRRWVRAARALGAQGRAVLWRVLLPAALPNIVTGVRLALGTAWIVLVPAEMLGVHSGLGYFILDTRDRFAYGELLATLLVIGAVGYGLDLLLRGLRSRVGWE</sequence>
<keyword evidence="3" id="KW-1003">Cell membrane</keyword>
<keyword evidence="6 7" id="KW-0472">Membrane</keyword>
<evidence type="ECO:0000256" key="2">
    <source>
        <dbReference type="ARBA" id="ARBA00022448"/>
    </source>
</evidence>
<feature type="transmembrane region" description="Helical" evidence="7">
    <location>
        <begin position="81"/>
        <end position="103"/>
    </location>
</feature>
<dbReference type="InterPro" id="IPR000515">
    <property type="entry name" value="MetI-like"/>
</dbReference>
<feature type="domain" description="ABC transmembrane type-1" evidence="8">
    <location>
        <begin position="77"/>
        <end position="257"/>
    </location>
</feature>
<dbReference type="SUPFAM" id="SSF161098">
    <property type="entry name" value="MetI-like"/>
    <property type="match status" value="1"/>
</dbReference>
<feature type="transmembrane region" description="Helical" evidence="7">
    <location>
        <begin position="182"/>
        <end position="200"/>
    </location>
</feature>
<organism evidence="9">
    <name type="scientific">Thermorudis sp</name>
    <dbReference type="NCBI Taxonomy" id="1969470"/>
    <lineage>
        <taxon>Bacteria</taxon>
        <taxon>Pseudomonadati</taxon>
        <taxon>Thermomicrobiota</taxon>
        <taxon>Thermomicrobia</taxon>
        <taxon>Thermomicrobia incertae sedis</taxon>
        <taxon>Thermorudis</taxon>
    </lineage>
</organism>
<dbReference type="AlphaFoldDB" id="A0A7C3AMH5"/>
<dbReference type="Gene3D" id="1.10.3720.10">
    <property type="entry name" value="MetI-like"/>
    <property type="match status" value="1"/>
</dbReference>
<evidence type="ECO:0000259" key="8">
    <source>
        <dbReference type="PROSITE" id="PS50928"/>
    </source>
</evidence>
<dbReference type="FunFam" id="1.10.3720.10:FF:000003">
    <property type="entry name" value="Aliphatic sulfonate ABC transporter permease"/>
    <property type="match status" value="1"/>
</dbReference>
<reference evidence="9" key="1">
    <citation type="journal article" date="2020" name="mSystems">
        <title>Genome- and Community-Level Interaction Insights into Carbon Utilization and Element Cycling Functions of Hydrothermarchaeota in Hydrothermal Sediment.</title>
        <authorList>
            <person name="Zhou Z."/>
            <person name="Liu Y."/>
            <person name="Xu W."/>
            <person name="Pan J."/>
            <person name="Luo Z.H."/>
            <person name="Li M."/>
        </authorList>
    </citation>
    <scope>NUCLEOTIDE SEQUENCE [LARGE SCALE GENOMIC DNA]</scope>
    <source>
        <strain evidence="9">SpSt-192</strain>
    </source>
</reference>